<keyword evidence="2" id="KW-1185">Reference proteome</keyword>
<comment type="caution">
    <text evidence="1">The sequence shown here is derived from an EMBL/GenBank/DDBJ whole genome shotgun (WGS) entry which is preliminary data.</text>
</comment>
<gene>
    <name evidence="1" type="ORF">A4D02_27525</name>
</gene>
<dbReference type="Proteomes" id="UP000192277">
    <property type="component" value="Unassembled WGS sequence"/>
</dbReference>
<name>A0ABX3NZU1_9BACT</name>
<evidence type="ECO:0000313" key="2">
    <source>
        <dbReference type="Proteomes" id="UP000192277"/>
    </source>
</evidence>
<dbReference type="EMBL" id="LWBO01000007">
    <property type="protein sequence ID" value="OQP50183.1"/>
    <property type="molecule type" value="Genomic_DNA"/>
</dbReference>
<evidence type="ECO:0000313" key="1">
    <source>
        <dbReference type="EMBL" id="OQP50183.1"/>
    </source>
</evidence>
<accession>A0ABX3NZU1</accession>
<proteinExistence type="predicted"/>
<reference evidence="1 2" key="1">
    <citation type="submission" date="2016-04" db="EMBL/GenBank/DDBJ databases">
        <authorList>
            <person name="Chen L."/>
            <person name="Zhuang W."/>
            <person name="Wang G."/>
        </authorList>
    </citation>
    <scope>NUCLEOTIDE SEQUENCE [LARGE SCALE GENOMIC DNA]</scope>
    <source>
        <strain evidence="2">GR20</strain>
    </source>
</reference>
<sequence>MLHYLNVTIICVLPGVLENNGSFFGTEIYTKRENLSLLFRSMPGIIYKKTGVMIQTAIIRPVDYYQI</sequence>
<protein>
    <submittedName>
        <fullName evidence="1">Uncharacterized protein</fullName>
    </submittedName>
</protein>
<organism evidence="1 2">
    <name type="scientific">Niastella koreensis</name>
    <dbReference type="NCBI Taxonomy" id="354356"/>
    <lineage>
        <taxon>Bacteria</taxon>
        <taxon>Pseudomonadati</taxon>
        <taxon>Bacteroidota</taxon>
        <taxon>Chitinophagia</taxon>
        <taxon>Chitinophagales</taxon>
        <taxon>Chitinophagaceae</taxon>
        <taxon>Niastella</taxon>
    </lineage>
</organism>